<keyword evidence="1" id="KW-0472">Membrane</keyword>
<feature type="transmembrane region" description="Helical" evidence="1">
    <location>
        <begin position="54"/>
        <end position="71"/>
    </location>
</feature>
<feature type="transmembrane region" description="Helical" evidence="1">
    <location>
        <begin position="29"/>
        <end position="48"/>
    </location>
</feature>
<comment type="caution">
    <text evidence="3">The sequence shown here is derived from an EMBL/GenBank/DDBJ whole genome shotgun (WGS) entry which is preliminary data.</text>
</comment>
<reference evidence="3 4" key="1">
    <citation type="submission" date="2019-03" db="EMBL/GenBank/DDBJ databases">
        <title>Draft genome sequences of novel Actinobacteria.</title>
        <authorList>
            <person name="Sahin N."/>
            <person name="Ay H."/>
            <person name="Saygin H."/>
        </authorList>
    </citation>
    <scope>NUCLEOTIDE SEQUENCE [LARGE SCALE GENOMIC DNA]</scope>
    <source>
        <strain evidence="3 4">CH32</strain>
    </source>
</reference>
<evidence type="ECO:0000313" key="3">
    <source>
        <dbReference type="EMBL" id="TDD47021.1"/>
    </source>
</evidence>
<dbReference type="InterPro" id="IPR025588">
    <property type="entry name" value="YcxB-like_C"/>
</dbReference>
<dbReference type="RefSeq" id="WP_132614255.1">
    <property type="nucleotide sequence ID" value="NZ_SMKQ01000052.1"/>
</dbReference>
<keyword evidence="1" id="KW-1133">Transmembrane helix</keyword>
<keyword evidence="4" id="KW-1185">Reference proteome</keyword>
<keyword evidence="1" id="KW-0812">Transmembrane</keyword>
<dbReference type="EMBL" id="SMKQ01000052">
    <property type="protein sequence ID" value="TDD47021.1"/>
    <property type="molecule type" value="Genomic_DNA"/>
</dbReference>
<proteinExistence type="predicted"/>
<gene>
    <name evidence="3" type="ORF">E1286_18820</name>
</gene>
<sequence length="154" mass="17602">MDFTVEYQPTPDEVVRAFEQGAKHQLRRLSVLLTSLMVVAGVMCVLIEARSVGIALFVSAVACPFVMTWSLRRTARRQFAHLCVPTTLHFTADGYETRTDEQTMSVRWSFFQRVVTGEEFWLLFKDNNQFTGFLPKRAFTTEQQAEIDAVLGSR</sequence>
<feature type="domain" description="YcxB-like C-terminal" evidence="2">
    <location>
        <begin position="90"/>
        <end position="149"/>
    </location>
</feature>
<evidence type="ECO:0000259" key="2">
    <source>
        <dbReference type="Pfam" id="PF14317"/>
    </source>
</evidence>
<organism evidence="3 4">
    <name type="scientific">Nonomuraea terrae</name>
    <dbReference type="NCBI Taxonomy" id="2530383"/>
    <lineage>
        <taxon>Bacteria</taxon>
        <taxon>Bacillati</taxon>
        <taxon>Actinomycetota</taxon>
        <taxon>Actinomycetes</taxon>
        <taxon>Streptosporangiales</taxon>
        <taxon>Streptosporangiaceae</taxon>
        <taxon>Nonomuraea</taxon>
    </lineage>
</organism>
<dbReference type="OrthoDB" id="3477586at2"/>
<evidence type="ECO:0000256" key="1">
    <source>
        <dbReference type="SAM" id="Phobius"/>
    </source>
</evidence>
<dbReference type="Pfam" id="PF14317">
    <property type="entry name" value="YcxB"/>
    <property type="match status" value="1"/>
</dbReference>
<dbReference type="Proteomes" id="UP000295302">
    <property type="component" value="Unassembled WGS sequence"/>
</dbReference>
<protein>
    <submittedName>
        <fullName evidence="3">YcxB family protein</fullName>
    </submittedName>
</protein>
<name>A0A4R4YPJ0_9ACTN</name>
<evidence type="ECO:0000313" key="4">
    <source>
        <dbReference type="Proteomes" id="UP000295302"/>
    </source>
</evidence>
<dbReference type="AlphaFoldDB" id="A0A4R4YPJ0"/>
<accession>A0A4R4YPJ0</accession>